<gene>
    <name evidence="9" type="ORF">GCM10009092_28800</name>
</gene>
<keyword evidence="2" id="KW-1003">Cell membrane</keyword>
<dbReference type="EMBL" id="BAAAEI010000015">
    <property type="protein sequence ID" value="GAA0362650.1"/>
    <property type="molecule type" value="Genomic_DNA"/>
</dbReference>
<evidence type="ECO:0000256" key="5">
    <source>
        <dbReference type="ARBA" id="ARBA00023136"/>
    </source>
</evidence>
<evidence type="ECO:0000313" key="9">
    <source>
        <dbReference type="EMBL" id="GAA0362650.1"/>
    </source>
</evidence>
<name>A0ABN0XFU6_9ALTE</name>
<dbReference type="Proteomes" id="UP001501757">
    <property type="component" value="Unassembled WGS sequence"/>
</dbReference>
<feature type="transmembrane region" description="Helical" evidence="6">
    <location>
        <begin position="402"/>
        <end position="423"/>
    </location>
</feature>
<feature type="transmembrane region" description="Helical" evidence="6">
    <location>
        <begin position="311"/>
        <end position="336"/>
    </location>
</feature>
<evidence type="ECO:0000256" key="6">
    <source>
        <dbReference type="SAM" id="Phobius"/>
    </source>
</evidence>
<evidence type="ECO:0000256" key="1">
    <source>
        <dbReference type="ARBA" id="ARBA00004651"/>
    </source>
</evidence>
<keyword evidence="4 6" id="KW-1133">Transmembrane helix</keyword>
<evidence type="ECO:0000259" key="7">
    <source>
        <dbReference type="Pfam" id="PF02687"/>
    </source>
</evidence>
<feature type="transmembrane region" description="Helical" evidence="6">
    <location>
        <begin position="21"/>
        <end position="44"/>
    </location>
</feature>
<evidence type="ECO:0000256" key="2">
    <source>
        <dbReference type="ARBA" id="ARBA00022475"/>
    </source>
</evidence>
<comment type="subcellular location">
    <subcellularLocation>
        <location evidence="1">Cell membrane</location>
        <topology evidence="1">Multi-pass membrane protein</topology>
    </subcellularLocation>
</comment>
<reference evidence="9 10" key="1">
    <citation type="journal article" date="2019" name="Int. J. Syst. Evol. Microbiol.">
        <title>The Global Catalogue of Microorganisms (GCM) 10K type strain sequencing project: providing services to taxonomists for standard genome sequencing and annotation.</title>
        <authorList>
            <consortium name="The Broad Institute Genomics Platform"/>
            <consortium name="The Broad Institute Genome Sequencing Center for Infectious Disease"/>
            <person name="Wu L."/>
            <person name="Ma J."/>
        </authorList>
    </citation>
    <scope>NUCLEOTIDE SEQUENCE [LARGE SCALE GENOMIC DNA]</scope>
    <source>
        <strain evidence="9 10">JCM 13378</strain>
    </source>
</reference>
<accession>A0ABN0XFU6</accession>
<dbReference type="InterPro" id="IPR025857">
    <property type="entry name" value="MacB_PCD"/>
</dbReference>
<dbReference type="RefSeq" id="WP_343845846.1">
    <property type="nucleotide sequence ID" value="NZ_BAAAEI010000015.1"/>
</dbReference>
<evidence type="ECO:0000259" key="8">
    <source>
        <dbReference type="Pfam" id="PF12704"/>
    </source>
</evidence>
<feature type="transmembrane region" description="Helical" evidence="6">
    <location>
        <begin position="360"/>
        <end position="382"/>
    </location>
</feature>
<evidence type="ECO:0000256" key="4">
    <source>
        <dbReference type="ARBA" id="ARBA00022989"/>
    </source>
</evidence>
<evidence type="ECO:0000313" key="10">
    <source>
        <dbReference type="Proteomes" id="UP001501757"/>
    </source>
</evidence>
<comment type="caution">
    <text evidence="9">The sequence shown here is derived from an EMBL/GenBank/DDBJ whole genome shotgun (WGS) entry which is preliminary data.</text>
</comment>
<organism evidence="9 10">
    <name type="scientific">Bowmanella denitrificans</name>
    <dbReference type="NCBI Taxonomy" id="366582"/>
    <lineage>
        <taxon>Bacteria</taxon>
        <taxon>Pseudomonadati</taxon>
        <taxon>Pseudomonadota</taxon>
        <taxon>Gammaproteobacteria</taxon>
        <taxon>Alteromonadales</taxon>
        <taxon>Alteromonadaceae</taxon>
        <taxon>Bowmanella</taxon>
    </lineage>
</organism>
<protein>
    <submittedName>
        <fullName evidence="9">ABC transporter permease</fullName>
    </submittedName>
</protein>
<feature type="domain" description="ABC3 transporter permease C-terminal" evidence="7">
    <location>
        <begin position="315"/>
        <end position="430"/>
    </location>
</feature>
<dbReference type="Pfam" id="PF12704">
    <property type="entry name" value="MacB_PCD"/>
    <property type="match status" value="1"/>
</dbReference>
<dbReference type="Pfam" id="PF02687">
    <property type="entry name" value="FtsX"/>
    <property type="match status" value="1"/>
</dbReference>
<dbReference type="InterPro" id="IPR003838">
    <property type="entry name" value="ABC3_permease_C"/>
</dbReference>
<keyword evidence="5 6" id="KW-0472">Membrane</keyword>
<keyword evidence="3 6" id="KW-0812">Transmembrane</keyword>
<dbReference type="PANTHER" id="PTHR30572:SF18">
    <property type="entry name" value="ABC-TYPE MACROLIDE FAMILY EXPORT SYSTEM PERMEASE COMPONENT 2"/>
    <property type="match status" value="1"/>
</dbReference>
<dbReference type="PANTHER" id="PTHR30572">
    <property type="entry name" value="MEMBRANE COMPONENT OF TRANSPORTER-RELATED"/>
    <property type="match status" value="1"/>
</dbReference>
<sequence>MFIHYIDLAWRSLKRTPIVSLLMLLAIAIGIGITMTSLSVYHMMSANPMQHKDEQIFAVQLRTMDQDASWWTVDNLPHQLTYQDAMNLRQSPVPFRQTAMLKTGFGVKPDNANIAPFMEVARAADSDFFAMFEVPFAHGGPWDKSIDLQGQTVAVIGAEMNRKLFGGGNNVGKDIVLDSVAYRVVGILADWKLAPQIYDLNNGAWGNNEQLFIPFSLLPTEELKSWGNNNGWKYEEQKTYQDKLNSEVVWLQYRVELTDKQMQQDYRDYLAGYIKQQQQLGRFNRDDAQGDIKYISQWLDYREVVSDDNKVLVGLSFMFLAVCLANILSLLLAKFLKRAPEIGVRRALGASKTQVFMQHLVEVGMLGLAGGVLGLAIAQLGLHLLRSGFSRYEEVAQMDLTMWLAAPTISILACLLAGCYPAWKVCRTTPALYLKTQ</sequence>
<dbReference type="InterPro" id="IPR050250">
    <property type="entry name" value="Macrolide_Exporter_MacB"/>
</dbReference>
<proteinExistence type="predicted"/>
<feature type="domain" description="MacB-like periplasmic core" evidence="8">
    <location>
        <begin position="20"/>
        <end position="220"/>
    </location>
</feature>
<keyword evidence="10" id="KW-1185">Reference proteome</keyword>
<evidence type="ECO:0000256" key="3">
    <source>
        <dbReference type="ARBA" id="ARBA00022692"/>
    </source>
</evidence>